<gene>
    <name evidence="1" type="ORF">PDIGIT_LOCUS2876</name>
</gene>
<sequence length="176" mass="19808">MSRDGARSPPDWVDANFALFVLTDVSNEELNEILQKAFDGSTVNSYMFWLASDTFPTAPRRIQKDGTTFFENATKPPIPKDWTSPFIGKTVEDVASFLKTVPRDLCVDWHHFAVLGEEYKEKGLVALYRIGDEDLVGSNLEKLSCSVAGSTLALSSLEKHVWDEWRVDFGQDEPVM</sequence>
<evidence type="ECO:0000313" key="2">
    <source>
        <dbReference type="Proteomes" id="UP001152607"/>
    </source>
</evidence>
<dbReference type="EMBL" id="CAOQHR010000002">
    <property type="protein sequence ID" value="CAI6302108.1"/>
    <property type="molecule type" value="Genomic_DNA"/>
</dbReference>
<evidence type="ECO:0000313" key="1">
    <source>
        <dbReference type="EMBL" id="CAI6302108.1"/>
    </source>
</evidence>
<protein>
    <submittedName>
        <fullName evidence="1">Uncharacterized protein</fullName>
    </submittedName>
</protein>
<reference evidence="1" key="1">
    <citation type="submission" date="2023-01" db="EMBL/GenBank/DDBJ databases">
        <authorList>
            <person name="Van Ghelder C."/>
            <person name="Rancurel C."/>
        </authorList>
    </citation>
    <scope>NUCLEOTIDE SEQUENCE</scope>
    <source>
        <strain evidence="1">CNCM I-4278</strain>
    </source>
</reference>
<dbReference type="AlphaFoldDB" id="A0A9W4U7J0"/>
<comment type="caution">
    <text evidence="1">The sequence shown here is derived from an EMBL/GenBank/DDBJ whole genome shotgun (WGS) entry which is preliminary data.</text>
</comment>
<keyword evidence="2" id="KW-1185">Reference proteome</keyword>
<organism evidence="1 2">
    <name type="scientific">Periconia digitata</name>
    <dbReference type="NCBI Taxonomy" id="1303443"/>
    <lineage>
        <taxon>Eukaryota</taxon>
        <taxon>Fungi</taxon>
        <taxon>Dikarya</taxon>
        <taxon>Ascomycota</taxon>
        <taxon>Pezizomycotina</taxon>
        <taxon>Dothideomycetes</taxon>
        <taxon>Pleosporomycetidae</taxon>
        <taxon>Pleosporales</taxon>
        <taxon>Massarineae</taxon>
        <taxon>Periconiaceae</taxon>
        <taxon>Periconia</taxon>
    </lineage>
</organism>
<proteinExistence type="predicted"/>
<dbReference type="OrthoDB" id="5301876at2759"/>
<dbReference type="Proteomes" id="UP001152607">
    <property type="component" value="Unassembled WGS sequence"/>
</dbReference>
<name>A0A9W4U7J0_9PLEO</name>
<accession>A0A9W4U7J0</accession>